<evidence type="ECO:0000256" key="1">
    <source>
        <dbReference type="SAM" id="MobiDB-lite"/>
    </source>
</evidence>
<dbReference type="AlphaFoldDB" id="A0A6H5GQQ9"/>
<dbReference type="Proteomes" id="UP000479000">
    <property type="component" value="Unassembled WGS sequence"/>
</dbReference>
<feature type="compositionally biased region" description="Low complexity" evidence="1">
    <location>
        <begin position="476"/>
        <end position="489"/>
    </location>
</feature>
<keyword evidence="4" id="KW-1185">Reference proteome</keyword>
<dbReference type="Gene3D" id="3.10.10.10">
    <property type="entry name" value="HIV Type 1 Reverse Transcriptase, subunit A, domain 1"/>
    <property type="match status" value="1"/>
</dbReference>
<feature type="region of interest" description="Disordered" evidence="1">
    <location>
        <begin position="445"/>
        <end position="489"/>
    </location>
</feature>
<evidence type="ECO:0000313" key="4">
    <source>
        <dbReference type="Proteomes" id="UP000479000"/>
    </source>
</evidence>
<protein>
    <recommendedName>
        <fullName evidence="2">Reverse transcriptase domain-containing protein</fullName>
    </recommendedName>
</protein>
<dbReference type="InterPro" id="IPR005312">
    <property type="entry name" value="DUF1759"/>
</dbReference>
<dbReference type="InterPro" id="IPR043502">
    <property type="entry name" value="DNA/RNA_pol_sf"/>
</dbReference>
<name>A0A6H5GQQ9_9HEMI</name>
<dbReference type="Gene3D" id="3.30.70.270">
    <property type="match status" value="1"/>
</dbReference>
<dbReference type="OrthoDB" id="6612914at2759"/>
<dbReference type="EMBL" id="CADCXU010016114">
    <property type="protein sequence ID" value="CAB0005268.1"/>
    <property type="molecule type" value="Genomic_DNA"/>
</dbReference>
<dbReference type="InterPro" id="IPR000477">
    <property type="entry name" value="RT_dom"/>
</dbReference>
<dbReference type="InterPro" id="IPR043128">
    <property type="entry name" value="Rev_trsase/Diguanyl_cyclase"/>
</dbReference>
<gene>
    <name evidence="3" type="ORF">NTEN_LOCUS10745</name>
</gene>
<evidence type="ECO:0000259" key="2">
    <source>
        <dbReference type="Pfam" id="PF00078"/>
    </source>
</evidence>
<dbReference type="PANTHER" id="PTHR47331">
    <property type="entry name" value="PHD-TYPE DOMAIN-CONTAINING PROTEIN"/>
    <property type="match status" value="1"/>
</dbReference>
<dbReference type="GO" id="GO:0071897">
    <property type="term" value="P:DNA biosynthetic process"/>
    <property type="evidence" value="ECO:0007669"/>
    <property type="project" value="UniProtKB-ARBA"/>
</dbReference>
<feature type="compositionally biased region" description="Polar residues" evidence="1">
    <location>
        <begin position="454"/>
        <end position="466"/>
    </location>
</feature>
<dbReference type="Pfam" id="PF00078">
    <property type="entry name" value="RVT_1"/>
    <property type="match status" value="1"/>
</dbReference>
<proteinExistence type="predicted"/>
<feature type="non-terminal residue" evidence="3">
    <location>
        <position position="1007"/>
    </location>
</feature>
<feature type="domain" description="Reverse transcriptase" evidence="2">
    <location>
        <begin position="838"/>
        <end position="960"/>
    </location>
</feature>
<accession>A0A6H5GQQ9</accession>
<organism evidence="3 4">
    <name type="scientific">Nesidiocoris tenuis</name>
    <dbReference type="NCBI Taxonomy" id="355587"/>
    <lineage>
        <taxon>Eukaryota</taxon>
        <taxon>Metazoa</taxon>
        <taxon>Ecdysozoa</taxon>
        <taxon>Arthropoda</taxon>
        <taxon>Hexapoda</taxon>
        <taxon>Insecta</taxon>
        <taxon>Pterygota</taxon>
        <taxon>Neoptera</taxon>
        <taxon>Paraneoptera</taxon>
        <taxon>Hemiptera</taxon>
        <taxon>Heteroptera</taxon>
        <taxon>Panheteroptera</taxon>
        <taxon>Cimicomorpha</taxon>
        <taxon>Miridae</taxon>
        <taxon>Dicyphina</taxon>
        <taxon>Nesidiocoris</taxon>
    </lineage>
</organism>
<dbReference type="PANTHER" id="PTHR47331:SF5">
    <property type="entry name" value="RIBONUCLEASE H"/>
    <property type="match status" value="1"/>
</dbReference>
<dbReference type="SUPFAM" id="SSF56672">
    <property type="entry name" value="DNA/RNA polymerases"/>
    <property type="match status" value="1"/>
</dbReference>
<evidence type="ECO:0000313" key="3">
    <source>
        <dbReference type="EMBL" id="CAB0005268.1"/>
    </source>
</evidence>
<dbReference type="Pfam" id="PF03564">
    <property type="entry name" value="DUF1759"/>
    <property type="match status" value="1"/>
</dbReference>
<sequence>MAEGGNGGGGDLGDQDIEISRAMVKRKTKVFGVGSEIISICSRGELALTSASDRIVFRGMYQTLDKLYERFNAFWEDATDYAEEFEPTPTFPTDDDEVYRSAVKDSYYMALGYHAQLVAPVSGGTSLQGESTRLTSNSSARVLNSSMLPPIDLKVFHGDQLQWPTFKGLFTSVVIDDPNLSNAQRFHYLLSKLDGYALSTVKHLCITNENFPVAWDGLCRQYDNRRKLAGSFLARLLSYKPHHTGRPSADSLQQFLANVTDSISSLENLNIPNFANYLLCELALRCLDPVTRESFEVKMVNTEFPDFASLRDFVQERCRVLRLTQESMPKLMDTPTHSHPIVRTIKPPNKFTPAPRYNPALLAHGSESSGGPCCFVCKGSHAIRDCSLFKSLSPSQRLEKLKKFPGCTNCLHVSHKQTQCSSSWNCRFCQKRHNSLLHVPDQVQRLSGPGVKAGNTNSPNPQNIRTQGRESNPRPSDGSGSGAFTGASTSSEGGVLLGTIRASILGAQGRKIEFRGILDPGSMFSFVTAECADLLEKKASPFRGIITGVDSARLTNIQGRTSVTFVSRSADPLTTEAVVVPTITPPLPQHHLKSSMWDDYFKYDLSDPTFTSPSKISFLIGADLYPDVVTGTPVVVRRDGPRLLNTIFGHTVIGRYRSTSPSNTTNLSLCTVGDPGFQLQRFWELEEPLANPNSAMSPSEQQCEAHFQSTHNRNPEGRYVVSLPFTSPSPTIIPNVARALSRFYALEQKLEKNQKLKRDYHEFMAEYLNLNHMSIATTEPSYLIPHHPVYKTSLDGVGKLRVVFDASFRTPTGSLNDHLHIGPKLQSDIGTIILTFRLHKYALSCDIVKMFRQVLINPEHRKYQQIAWRFSPSDPITFFELNTVTYGLRSSPYHAQRVLKQLVVDEGANYPLASYALTNCLYVDDIPTGANTIADLFNIRDELMNLLDKGGFRLSKWKSNYPPALKGLETDGAALPLGDREPGVSKILGMVWDPVTDVLRYDIRTPK</sequence>
<reference evidence="3 4" key="1">
    <citation type="submission" date="2020-02" db="EMBL/GenBank/DDBJ databases">
        <authorList>
            <person name="Ferguson B K."/>
        </authorList>
    </citation>
    <scope>NUCLEOTIDE SEQUENCE [LARGE SCALE GENOMIC DNA]</scope>
</reference>